<sequence>MKLLRISKVSFVLTVLFFSVNLSAKSYAFGSLGMQFDLGQLGGTITKDGLDAANYYPVTATDGSPGVATRKLILAENRLQALENTTVGLINVKANGAMSGLVLSAGYEREFGKYFFARIAANYTRKIIGGDTEAKALGFKFYDITWDYNAVQIPLNVGIKISVTEDAAVYIGGGLHYYKGGWSVAGSNLSETVQNGMDLLGLPSTLSNLVADGTSPPAIWEDVRFNVSGFAPNWIVGAQARVTEKGHIFLEAETLFSAKLGTGHTQSVGGIASIAPSPSYPIVLGGTQYRVGYKHEL</sequence>
<evidence type="ECO:0000313" key="1">
    <source>
        <dbReference type="EMBL" id="MDV6237433.1"/>
    </source>
</evidence>
<dbReference type="RefSeq" id="WP_100764717.1">
    <property type="nucleotide sequence ID" value="NZ_NPEF02000024.1"/>
</dbReference>
<dbReference type="Pfam" id="PF11389">
    <property type="entry name" value="Porin_OmpL1"/>
    <property type="match status" value="1"/>
</dbReference>
<dbReference type="OrthoDB" id="341323at2"/>
<dbReference type="Proteomes" id="UP000232122">
    <property type="component" value="Unassembled WGS sequence"/>
</dbReference>
<accession>A0A2N0BBS7</accession>
<dbReference type="AlphaFoldDB" id="A0A2N0BBS7"/>
<dbReference type="InterPro" id="IPR011250">
    <property type="entry name" value="OMP/PagP_B-barrel"/>
</dbReference>
<dbReference type="GO" id="GO:0005886">
    <property type="term" value="C:plasma membrane"/>
    <property type="evidence" value="ECO:0007669"/>
    <property type="project" value="InterPro"/>
</dbReference>
<protein>
    <submittedName>
        <fullName evidence="1">Porin OmpL1</fullName>
    </submittedName>
</protein>
<name>A0A2N0BBS7_9LEPT</name>
<dbReference type="InterPro" id="IPR021058">
    <property type="entry name" value="Porin_OmpL1"/>
</dbReference>
<dbReference type="EMBL" id="NPEF01000032">
    <property type="protein sequence ID" value="PJZ93998.1"/>
    <property type="molecule type" value="Genomic_DNA"/>
</dbReference>
<evidence type="ECO:0000313" key="2">
    <source>
        <dbReference type="EMBL" id="PJZ93998.1"/>
    </source>
</evidence>
<organism evidence="2">
    <name type="scientific">Leptospira ellisii</name>
    <dbReference type="NCBI Taxonomy" id="2023197"/>
    <lineage>
        <taxon>Bacteria</taxon>
        <taxon>Pseudomonadati</taxon>
        <taxon>Spirochaetota</taxon>
        <taxon>Spirochaetia</taxon>
        <taxon>Leptospirales</taxon>
        <taxon>Leptospiraceae</taxon>
        <taxon>Leptospira</taxon>
    </lineage>
</organism>
<evidence type="ECO:0000313" key="3">
    <source>
        <dbReference type="Proteomes" id="UP000232122"/>
    </source>
</evidence>
<reference evidence="1 3" key="2">
    <citation type="journal article" date="2018" name="Microb. Genom.">
        <title>Deciphering the unexplored Leptospira diversity from soils uncovers genomic evolution to virulence.</title>
        <authorList>
            <person name="Thibeaux R."/>
            <person name="Iraola G."/>
            <person name="Ferres I."/>
            <person name="Bierque E."/>
            <person name="Girault D."/>
            <person name="Soupe-Gilbert M.E."/>
            <person name="Picardeau M."/>
            <person name="Goarant C."/>
        </authorList>
    </citation>
    <scope>NUCLEOTIDE SEQUENCE [LARGE SCALE GENOMIC DNA]</scope>
    <source>
        <strain evidence="1 3">ATI7-C-A5</strain>
    </source>
</reference>
<gene>
    <name evidence="1" type="ORF">CH379_017500</name>
    <name evidence="2" type="ORF">CH379_04930</name>
</gene>
<dbReference type="SUPFAM" id="SSF56925">
    <property type="entry name" value="OMPA-like"/>
    <property type="match status" value="1"/>
</dbReference>
<reference evidence="1" key="3">
    <citation type="submission" date="2023-10" db="EMBL/GenBank/DDBJ databases">
        <authorList>
            <person name="Picardeau M."/>
            <person name="Thibeaux R."/>
        </authorList>
    </citation>
    <scope>NUCLEOTIDE SEQUENCE</scope>
    <source>
        <strain evidence="1">ATI7-C-A5</strain>
    </source>
</reference>
<reference evidence="2" key="1">
    <citation type="submission" date="2017-07" db="EMBL/GenBank/DDBJ databases">
        <title>Leptospira spp. isolated from tropical soils.</title>
        <authorList>
            <person name="Thibeaux R."/>
            <person name="Iraola G."/>
            <person name="Ferres I."/>
            <person name="Bierque E."/>
            <person name="Girault D."/>
            <person name="Soupe-Gilbert M.-E."/>
            <person name="Picardeau M."/>
            <person name="Goarant C."/>
        </authorList>
    </citation>
    <scope>NUCLEOTIDE SEQUENCE [LARGE SCALE GENOMIC DNA]</scope>
    <source>
        <strain evidence="2">ATI7-C-A5</strain>
    </source>
</reference>
<keyword evidence="3" id="KW-1185">Reference proteome</keyword>
<dbReference type="EMBL" id="NPEF02000024">
    <property type="protein sequence ID" value="MDV6237433.1"/>
    <property type="molecule type" value="Genomic_DNA"/>
</dbReference>
<proteinExistence type="predicted"/>
<dbReference type="GO" id="GO:0015288">
    <property type="term" value="F:porin activity"/>
    <property type="evidence" value="ECO:0007669"/>
    <property type="project" value="InterPro"/>
</dbReference>
<comment type="caution">
    <text evidence="2">The sequence shown here is derived from an EMBL/GenBank/DDBJ whole genome shotgun (WGS) entry which is preliminary data.</text>
</comment>